<proteinExistence type="predicted"/>
<dbReference type="InterPro" id="IPR037522">
    <property type="entry name" value="HD_GYP_dom"/>
</dbReference>
<dbReference type="SMART" id="SM00471">
    <property type="entry name" value="HDc"/>
    <property type="match status" value="1"/>
</dbReference>
<evidence type="ECO:0000259" key="2">
    <source>
        <dbReference type="PROSITE" id="PS51831"/>
    </source>
</evidence>
<organism evidence="4 5">
    <name type="scientific">Tumebacillus algifaecis</name>
    <dbReference type="NCBI Taxonomy" id="1214604"/>
    <lineage>
        <taxon>Bacteria</taxon>
        <taxon>Bacillati</taxon>
        <taxon>Bacillota</taxon>
        <taxon>Bacilli</taxon>
        <taxon>Bacillales</taxon>
        <taxon>Alicyclobacillaceae</taxon>
        <taxon>Tumebacillus</taxon>
    </lineage>
</organism>
<evidence type="ECO:0000313" key="4">
    <source>
        <dbReference type="EMBL" id="ASS74866.1"/>
    </source>
</evidence>
<gene>
    <name evidence="4" type="ORF">CIG75_07655</name>
</gene>
<dbReference type="Pfam" id="PF13487">
    <property type="entry name" value="HD_5"/>
    <property type="match status" value="1"/>
</dbReference>
<dbReference type="PROSITE" id="PS51832">
    <property type="entry name" value="HD_GYP"/>
    <property type="match status" value="1"/>
</dbReference>
<sequence>MINFVILSEGRFCLQDILHCYRNGLYASDWGVLQVLLDYLLFAILTYAAYNMYYYVPVGDRGNFREDGHTICWIAASLVGGWPVLLFSVAILLILYTVEMLKNGLPYKPQNLLLFVIQAVTIYEVSHLLTEDVFSLYNPLGIFPAMFLTLCITQLVTVAISSWLFRVSLRVGGWKRKLLKFNLIDSLYLSLYFVSSAYIETLEIDTMQSLLMNGTIMCALLGLYYWRTVGILQTQRVQAKILEVEALNLQITQANQQVLLAFASALEKRDPYTAGHSERVATYAVQIGRELGLSEKDLGIIRLGGLLHDIGKIGIPDSVLIKPGKLTAEEYDVMKQHPVIGEELLRGATLDDLNAEEREKMLEIVLSHHERPDGRGYPHGLVGAEIPLFAKLTAVADAFDAMTSNRAYRSAMPIEKAASILVEGCDTQFWTPAVKAFLKTLGQEALMEAAPTRTAKES</sequence>
<dbReference type="InterPro" id="IPR006675">
    <property type="entry name" value="HDIG_dom"/>
</dbReference>
<feature type="domain" description="HD-GYP" evidence="3">
    <location>
        <begin position="251"/>
        <end position="453"/>
    </location>
</feature>
<dbReference type="SUPFAM" id="SSF109604">
    <property type="entry name" value="HD-domain/PDEase-like"/>
    <property type="match status" value="1"/>
</dbReference>
<dbReference type="EMBL" id="CP022657">
    <property type="protein sequence ID" value="ASS74866.1"/>
    <property type="molecule type" value="Genomic_DNA"/>
</dbReference>
<dbReference type="KEGG" id="tab:CIG75_07655"/>
<evidence type="ECO:0000259" key="3">
    <source>
        <dbReference type="PROSITE" id="PS51832"/>
    </source>
</evidence>
<feature type="transmembrane region" description="Helical" evidence="1">
    <location>
        <begin position="210"/>
        <end position="226"/>
    </location>
</feature>
<dbReference type="InterPro" id="IPR052020">
    <property type="entry name" value="Cyclic_di-GMP/3'3'-cGAMP_PDE"/>
</dbReference>
<keyword evidence="1" id="KW-0812">Transmembrane</keyword>
<dbReference type="InterPro" id="IPR003607">
    <property type="entry name" value="HD/PDEase_dom"/>
</dbReference>
<feature type="transmembrane region" description="Helical" evidence="1">
    <location>
        <begin position="178"/>
        <end position="198"/>
    </location>
</feature>
<dbReference type="PANTHER" id="PTHR45228">
    <property type="entry name" value="CYCLIC DI-GMP PHOSPHODIESTERASE TM_0186-RELATED"/>
    <property type="match status" value="1"/>
</dbReference>
<dbReference type="Proteomes" id="UP000214688">
    <property type="component" value="Chromosome"/>
</dbReference>
<name>A0A223D0K9_9BACL</name>
<evidence type="ECO:0000256" key="1">
    <source>
        <dbReference type="SAM" id="Phobius"/>
    </source>
</evidence>
<feature type="transmembrane region" description="Helical" evidence="1">
    <location>
        <begin position="32"/>
        <end position="53"/>
    </location>
</feature>
<keyword evidence="1" id="KW-0472">Membrane</keyword>
<feature type="transmembrane region" description="Helical" evidence="1">
    <location>
        <begin position="142"/>
        <end position="166"/>
    </location>
</feature>
<dbReference type="CDD" id="cd00077">
    <property type="entry name" value="HDc"/>
    <property type="match status" value="1"/>
</dbReference>
<evidence type="ECO:0000313" key="5">
    <source>
        <dbReference type="Proteomes" id="UP000214688"/>
    </source>
</evidence>
<dbReference type="InterPro" id="IPR006674">
    <property type="entry name" value="HD_domain"/>
</dbReference>
<accession>A0A223D0K9</accession>
<dbReference type="PROSITE" id="PS51831">
    <property type="entry name" value="HD"/>
    <property type="match status" value="1"/>
</dbReference>
<dbReference type="AlphaFoldDB" id="A0A223D0K9"/>
<keyword evidence="5" id="KW-1185">Reference proteome</keyword>
<feature type="transmembrane region" description="Helical" evidence="1">
    <location>
        <begin position="73"/>
        <end position="98"/>
    </location>
</feature>
<feature type="domain" description="HD" evidence="2">
    <location>
        <begin position="273"/>
        <end position="402"/>
    </location>
</feature>
<reference evidence="4 5" key="1">
    <citation type="journal article" date="2015" name="Int. J. Syst. Evol. Microbiol.">
        <title>Tumebacillus algifaecis sp. nov., isolated from decomposing algal scum.</title>
        <authorList>
            <person name="Wu Y.F."/>
            <person name="Zhang B."/>
            <person name="Xing P."/>
            <person name="Wu Q.L."/>
            <person name="Liu S.J."/>
        </authorList>
    </citation>
    <scope>NUCLEOTIDE SEQUENCE [LARGE SCALE GENOMIC DNA]</scope>
    <source>
        <strain evidence="4 5">THMBR28</strain>
    </source>
</reference>
<dbReference type="NCBIfam" id="TIGR00277">
    <property type="entry name" value="HDIG"/>
    <property type="match status" value="1"/>
</dbReference>
<protein>
    <submittedName>
        <fullName evidence="4">Uncharacterized protein</fullName>
    </submittedName>
</protein>
<dbReference type="PANTHER" id="PTHR45228:SF4">
    <property type="entry name" value="LIPOPROTEIN"/>
    <property type="match status" value="1"/>
</dbReference>
<keyword evidence="1" id="KW-1133">Transmembrane helix</keyword>
<dbReference type="Gene3D" id="1.10.3210.10">
    <property type="entry name" value="Hypothetical protein af1432"/>
    <property type="match status" value="1"/>
</dbReference>